<protein>
    <submittedName>
        <fullName evidence="3">SIS domain-containing protein</fullName>
    </submittedName>
</protein>
<evidence type="ECO:0000313" key="3">
    <source>
        <dbReference type="EMBL" id="MDK9580088.1"/>
    </source>
</evidence>
<evidence type="ECO:0000256" key="1">
    <source>
        <dbReference type="ARBA" id="ARBA00022737"/>
    </source>
</evidence>
<name>A0ABT7HHU2_9FUSO</name>
<gene>
    <name evidence="3" type="ORF">QQA45_00890</name>
</gene>
<keyword evidence="1" id="KW-0677">Repeat</keyword>
<sequence>MNFLENENVACNTSFEICSQPDKWKLLYQDYLQKEKDLRAFFEKINLDNSFDIIFTGAGSSEFIGNILMPLLNSTKTYNFKSVATTDIVTNPEMYLNKDKKTLLISFARSGDSPESVATVNIANSLVKNIYHLYITCNPNGHLALQAKNNENAFTFLMPAGTNDKGFAMTSSLSCMLLTAILIFYKPKDVLQKIEDVRKYCLNSVDRIKELANKEHDRIVILGSGPFKGLSQELALKVMELTAGKCIAKFDSTLGFRHGPKSIITKDTIVFILKNSIKHASLYDNDLYHEILEDKITEDVYLYSEDTDLITAIFTYLMYGQIFAFFKSRHFNLNTDNPFPHGEVNRVVKKFKIYE</sequence>
<dbReference type="PROSITE" id="PS51464">
    <property type="entry name" value="SIS"/>
    <property type="match status" value="1"/>
</dbReference>
<evidence type="ECO:0000313" key="4">
    <source>
        <dbReference type="Proteomes" id="UP001225134"/>
    </source>
</evidence>
<reference evidence="3 4" key="1">
    <citation type="submission" date="2023-06" db="EMBL/GenBank/DDBJ databases">
        <title>Antibody response to the Sneathia vaginalis cytopathogenic toxin A during pregnancy.</title>
        <authorList>
            <person name="Mccoy Z.T."/>
            <person name="Serrano M.G."/>
            <person name="Spaine K."/>
            <person name="Edwards D.J."/>
            <person name="Buck G.A."/>
            <person name="Jefferson K."/>
        </authorList>
    </citation>
    <scope>NUCLEOTIDE SEQUENCE [LARGE SCALE GENOMIC DNA]</scope>
    <source>
        <strain evidence="3 4">CCUG 42621</strain>
    </source>
</reference>
<dbReference type="SUPFAM" id="SSF53697">
    <property type="entry name" value="SIS domain"/>
    <property type="match status" value="1"/>
</dbReference>
<dbReference type="InterPro" id="IPR001347">
    <property type="entry name" value="SIS_dom"/>
</dbReference>
<feature type="domain" description="SIS" evidence="2">
    <location>
        <begin position="41"/>
        <end position="200"/>
    </location>
</feature>
<dbReference type="Gene3D" id="3.40.50.10490">
    <property type="entry name" value="Glucose-6-phosphate isomerase like protein, domain 1"/>
    <property type="match status" value="2"/>
</dbReference>
<dbReference type="RefSeq" id="WP_285152483.1">
    <property type="nucleotide sequence ID" value="NZ_JASSPP010000001.1"/>
</dbReference>
<dbReference type="InterPro" id="IPR035466">
    <property type="entry name" value="GlmS/AgaS_SIS"/>
</dbReference>
<organism evidence="3 4">
    <name type="scientific">Sneathia sanguinegens</name>
    <dbReference type="NCBI Taxonomy" id="40543"/>
    <lineage>
        <taxon>Bacteria</taxon>
        <taxon>Fusobacteriati</taxon>
        <taxon>Fusobacteriota</taxon>
        <taxon>Fusobacteriia</taxon>
        <taxon>Fusobacteriales</taxon>
        <taxon>Leptotrichiaceae</taxon>
        <taxon>Sneathia</taxon>
    </lineage>
</organism>
<dbReference type="Proteomes" id="UP001225134">
    <property type="component" value="Unassembled WGS sequence"/>
</dbReference>
<dbReference type="PANTHER" id="PTHR32502">
    <property type="entry name" value="N-ACETYLGALACTOSAMINE PERMEASE II COMPONENT-RELATED"/>
    <property type="match status" value="1"/>
</dbReference>
<accession>A0ABT7HHU2</accession>
<dbReference type="InterPro" id="IPR050303">
    <property type="entry name" value="GatZ_KbaZ_carbometab"/>
</dbReference>
<dbReference type="EMBL" id="JASSPP010000001">
    <property type="protein sequence ID" value="MDK9580088.1"/>
    <property type="molecule type" value="Genomic_DNA"/>
</dbReference>
<dbReference type="Pfam" id="PF01380">
    <property type="entry name" value="SIS"/>
    <property type="match status" value="1"/>
</dbReference>
<dbReference type="InterPro" id="IPR046348">
    <property type="entry name" value="SIS_dom_sf"/>
</dbReference>
<evidence type="ECO:0000259" key="2">
    <source>
        <dbReference type="PROSITE" id="PS51464"/>
    </source>
</evidence>
<comment type="caution">
    <text evidence="3">The sequence shown here is derived from an EMBL/GenBank/DDBJ whole genome shotgun (WGS) entry which is preliminary data.</text>
</comment>
<keyword evidence="4" id="KW-1185">Reference proteome</keyword>
<dbReference type="CDD" id="cd05008">
    <property type="entry name" value="SIS_GlmS_GlmD_1"/>
    <property type="match status" value="1"/>
</dbReference>
<dbReference type="PANTHER" id="PTHR32502:SF3">
    <property type="entry name" value="D-GALACTOSAMINE-6-PHOSPHATE DEAMINASE AGAS-RELATED"/>
    <property type="match status" value="1"/>
</dbReference>
<proteinExistence type="predicted"/>